<keyword evidence="16" id="KW-1185">Reference proteome</keyword>
<comment type="caution">
    <text evidence="13">Lacks conserved residue(s) required for the propagation of feature annotation.</text>
</comment>
<keyword evidence="5 13" id="KW-0808">Transferase</keyword>
<dbReference type="GO" id="GO:0005829">
    <property type="term" value="C:cytosol"/>
    <property type="evidence" value="ECO:0007669"/>
    <property type="project" value="TreeGrafter"/>
</dbReference>
<dbReference type="Pfam" id="PF00294">
    <property type="entry name" value="PfkB"/>
    <property type="match status" value="1"/>
</dbReference>
<evidence type="ECO:0000256" key="9">
    <source>
        <dbReference type="ARBA" id="ARBA00022840"/>
    </source>
</evidence>
<feature type="binding site" evidence="13">
    <location>
        <begin position="251"/>
        <end position="252"/>
    </location>
    <ligand>
        <name>ATP</name>
        <dbReference type="ChEBI" id="CHEBI:30616"/>
    </ligand>
</feature>
<comment type="similarity">
    <text evidence="13">Belongs to the carbohydrate kinase PfkB family. Ribokinase subfamily.</text>
</comment>
<feature type="binding site" evidence="13">
    <location>
        <position position="287"/>
    </location>
    <ligand>
        <name>K(+)</name>
        <dbReference type="ChEBI" id="CHEBI:29103"/>
    </ligand>
</feature>
<feature type="binding site" evidence="13">
    <location>
        <position position="252"/>
    </location>
    <ligand>
        <name>substrate</name>
    </ligand>
</feature>
<dbReference type="EC" id="2.7.1.15" evidence="2 13"/>
<dbReference type="PROSITE" id="PS00584">
    <property type="entry name" value="PFKB_KINASES_2"/>
    <property type="match status" value="1"/>
</dbReference>
<dbReference type="PANTHER" id="PTHR10584:SF166">
    <property type="entry name" value="RIBOKINASE"/>
    <property type="match status" value="1"/>
</dbReference>
<evidence type="ECO:0000313" key="15">
    <source>
        <dbReference type="EMBL" id="KAJ3644673.1"/>
    </source>
</evidence>
<gene>
    <name evidence="15" type="ORF">Zmor_022384</name>
</gene>
<comment type="function">
    <text evidence="13">Catalyzes the phosphorylation of ribose at O-5 in a reaction requiring ATP and magnesium. The resulting D-ribose-5-phosphate can then be used either for sythesis of nucleotides, histidine, and tryptophan, or as a component of the pentose phosphate pathway.</text>
</comment>
<evidence type="ECO:0000256" key="7">
    <source>
        <dbReference type="ARBA" id="ARBA00022741"/>
    </source>
</evidence>
<comment type="pathway">
    <text evidence="13">Carbohydrate metabolism; D-ribose degradation; D-ribose 5-phosphate from beta-D-ribopyranose: step 2/2.</text>
</comment>
<dbReference type="AlphaFoldDB" id="A0AA38HVJ5"/>
<feature type="binding site" evidence="13">
    <location>
        <position position="142"/>
    </location>
    <ligand>
        <name>substrate</name>
    </ligand>
</feature>
<proteinExistence type="inferred from homology"/>
<feature type="binding site" evidence="13">
    <location>
        <begin position="220"/>
        <end position="225"/>
    </location>
    <ligand>
        <name>ATP</name>
        <dbReference type="ChEBI" id="CHEBI:30616"/>
    </ligand>
</feature>
<dbReference type="GO" id="GO:0005524">
    <property type="term" value="F:ATP binding"/>
    <property type="evidence" value="ECO:0007669"/>
    <property type="project" value="UniProtKB-UniRule"/>
</dbReference>
<feature type="binding site" evidence="13">
    <location>
        <begin position="13"/>
        <end position="15"/>
    </location>
    <ligand>
        <name>substrate</name>
    </ligand>
</feature>
<name>A0AA38HVJ5_9CUCU</name>
<dbReference type="InterPro" id="IPR002139">
    <property type="entry name" value="Ribo/fructo_kinase"/>
</dbReference>
<comment type="activity regulation">
    <text evidence="13">Activated by a monovalent cation that binds near, but not in, the active site. The most likely occupant of the site in vivo is potassium. Ion binding induces a conformational change that may alter substrate affinity.</text>
</comment>
<keyword evidence="4 13" id="KW-0963">Cytoplasm</keyword>
<dbReference type="InterPro" id="IPR029056">
    <property type="entry name" value="Ribokinase-like"/>
</dbReference>
<keyword evidence="6 13" id="KW-0479">Metal-binding</keyword>
<organism evidence="15 16">
    <name type="scientific">Zophobas morio</name>
    <dbReference type="NCBI Taxonomy" id="2755281"/>
    <lineage>
        <taxon>Eukaryota</taxon>
        <taxon>Metazoa</taxon>
        <taxon>Ecdysozoa</taxon>
        <taxon>Arthropoda</taxon>
        <taxon>Hexapoda</taxon>
        <taxon>Insecta</taxon>
        <taxon>Pterygota</taxon>
        <taxon>Neoptera</taxon>
        <taxon>Endopterygota</taxon>
        <taxon>Coleoptera</taxon>
        <taxon>Polyphaga</taxon>
        <taxon>Cucujiformia</taxon>
        <taxon>Tenebrionidae</taxon>
        <taxon>Zophobas</taxon>
    </lineage>
</organism>
<feature type="binding site" evidence="13">
    <location>
        <position position="184"/>
    </location>
    <ligand>
        <name>ATP</name>
        <dbReference type="ChEBI" id="CHEBI:30616"/>
    </ligand>
</feature>
<dbReference type="InterPro" id="IPR002173">
    <property type="entry name" value="Carboh/pur_kinase_PfkB_CS"/>
</dbReference>
<comment type="caution">
    <text evidence="15">The sequence shown here is derived from an EMBL/GenBank/DDBJ whole genome shotgun (WGS) entry which is preliminary data.</text>
</comment>
<feature type="binding site" evidence="13">
    <location>
        <position position="284"/>
    </location>
    <ligand>
        <name>K(+)</name>
        <dbReference type="ChEBI" id="CHEBI:29103"/>
    </ligand>
</feature>
<evidence type="ECO:0000256" key="6">
    <source>
        <dbReference type="ARBA" id="ARBA00022723"/>
    </source>
</evidence>
<evidence type="ECO:0000256" key="3">
    <source>
        <dbReference type="ARBA" id="ARBA00016943"/>
    </source>
</evidence>
<evidence type="ECO:0000256" key="11">
    <source>
        <dbReference type="ARBA" id="ARBA00022958"/>
    </source>
</evidence>
<dbReference type="PANTHER" id="PTHR10584">
    <property type="entry name" value="SUGAR KINASE"/>
    <property type="match status" value="1"/>
</dbReference>
<dbReference type="Proteomes" id="UP001168821">
    <property type="component" value="Unassembled WGS sequence"/>
</dbReference>
<evidence type="ECO:0000256" key="12">
    <source>
        <dbReference type="ARBA" id="ARBA00023277"/>
    </source>
</evidence>
<sequence>MTSQSIVVVGSCMIDFVSYAPRLPQKGETIHGTQFVTNFGGKGANQCVAAAKLGGQTTLVARVGEDLWGDKYIANLKEQKVETKYVQKTPNFSSGIAQITVAETGDNQIVIVAGANTQLSPLDVEKAKSEISAAAVLVLQLETSVEVAVRALELCAGVSILNGAPGLSHYDARILTLPTIFCVNETEVELFTGLAVTTQKEAEIAAKFLLSKGCKSVVLTLGAQGALYVDKTECLYLSCPSVRCVDSTGAGDAFIGAFAFLLATKPDLPMAKVLESACIIASDSVTRSGTQISFPGKEILDKCPL</sequence>
<dbReference type="CDD" id="cd01174">
    <property type="entry name" value="ribokinase"/>
    <property type="match status" value="1"/>
</dbReference>
<feature type="binding site" evidence="13">
    <location>
        <position position="246"/>
    </location>
    <ligand>
        <name>K(+)</name>
        <dbReference type="ChEBI" id="CHEBI:29103"/>
    </ligand>
</feature>
<keyword evidence="10 13" id="KW-0460">Magnesium</keyword>
<evidence type="ECO:0000313" key="16">
    <source>
        <dbReference type="Proteomes" id="UP001168821"/>
    </source>
</evidence>
<protein>
    <recommendedName>
        <fullName evidence="3 13">Ribokinase</fullName>
        <shortName evidence="13">RK</shortName>
        <ecNumber evidence="2 13">2.7.1.15</ecNumber>
    </recommendedName>
</protein>
<keyword evidence="8 13" id="KW-0418">Kinase</keyword>
<comment type="similarity">
    <text evidence="1">Belongs to the carbohydrate kinase pfkB family.</text>
</comment>
<comment type="subunit">
    <text evidence="13">Homodimer.</text>
</comment>
<dbReference type="SUPFAM" id="SSF53613">
    <property type="entry name" value="Ribokinase-like"/>
    <property type="match status" value="1"/>
</dbReference>
<dbReference type="HAMAP" id="MF_01987">
    <property type="entry name" value="Ribokinase"/>
    <property type="match status" value="1"/>
</dbReference>
<dbReference type="FunFam" id="3.40.1190.20:FF:000010">
    <property type="entry name" value="Ribokinase"/>
    <property type="match status" value="1"/>
</dbReference>
<keyword evidence="7 13" id="KW-0547">Nucleotide-binding</keyword>
<keyword evidence="12 13" id="KW-0119">Carbohydrate metabolism</keyword>
<feature type="binding site" evidence="13">
    <location>
        <begin position="41"/>
        <end position="45"/>
    </location>
    <ligand>
        <name>substrate</name>
    </ligand>
</feature>
<keyword evidence="13" id="KW-0539">Nucleus</keyword>
<dbReference type="GO" id="GO:0019303">
    <property type="term" value="P:D-ribose catabolic process"/>
    <property type="evidence" value="ECO:0007669"/>
    <property type="project" value="UniProtKB-UniRule"/>
</dbReference>
<evidence type="ECO:0000256" key="4">
    <source>
        <dbReference type="ARBA" id="ARBA00022490"/>
    </source>
</evidence>
<dbReference type="GO" id="GO:0005634">
    <property type="term" value="C:nucleus"/>
    <property type="evidence" value="ECO:0007669"/>
    <property type="project" value="UniProtKB-SubCell"/>
</dbReference>
<dbReference type="NCBIfam" id="TIGR02152">
    <property type="entry name" value="D_ribokin_bact"/>
    <property type="match status" value="1"/>
</dbReference>
<dbReference type="InterPro" id="IPR011877">
    <property type="entry name" value="Ribokinase"/>
</dbReference>
<feature type="active site" description="Proton acceptor" evidence="13">
    <location>
        <position position="252"/>
    </location>
</feature>
<keyword evidence="11 13" id="KW-0630">Potassium</keyword>
<evidence type="ECO:0000256" key="2">
    <source>
        <dbReference type="ARBA" id="ARBA00012035"/>
    </source>
</evidence>
<reference evidence="15" key="1">
    <citation type="journal article" date="2023" name="G3 (Bethesda)">
        <title>Whole genome assemblies of Zophobas morio and Tenebrio molitor.</title>
        <authorList>
            <person name="Kaur S."/>
            <person name="Stinson S.A."/>
            <person name="diCenzo G.C."/>
        </authorList>
    </citation>
    <scope>NUCLEOTIDE SEQUENCE</scope>
    <source>
        <strain evidence="15">QUZm001</strain>
    </source>
</reference>
<dbReference type="InterPro" id="IPR011611">
    <property type="entry name" value="PfkB_dom"/>
</dbReference>
<comment type="subcellular location">
    <subcellularLocation>
        <location evidence="13">Cytoplasm</location>
    </subcellularLocation>
    <subcellularLocation>
        <location evidence="13">Nucleus</location>
    </subcellularLocation>
</comment>
<dbReference type="Gene3D" id="3.40.1190.20">
    <property type="match status" value="1"/>
</dbReference>
<evidence type="ECO:0000256" key="5">
    <source>
        <dbReference type="ARBA" id="ARBA00022679"/>
    </source>
</evidence>
<evidence type="ECO:0000256" key="8">
    <source>
        <dbReference type="ARBA" id="ARBA00022777"/>
    </source>
</evidence>
<dbReference type="GO" id="GO:0004747">
    <property type="term" value="F:ribokinase activity"/>
    <property type="evidence" value="ECO:0007669"/>
    <property type="project" value="UniProtKB-UniRule"/>
</dbReference>
<comment type="cofactor">
    <cofactor evidence="13">
        <name>Mg(2+)</name>
        <dbReference type="ChEBI" id="CHEBI:18420"/>
    </cofactor>
    <text evidence="13">Requires a divalent cation, most likely magnesium in vivo, as an electrophilic catalyst to aid phosphoryl group transfer. It is the chelate of the metal and the nucleotide that is the actual substrate.</text>
</comment>
<dbReference type="GO" id="GO:0046872">
    <property type="term" value="F:metal ion binding"/>
    <property type="evidence" value="ECO:0007669"/>
    <property type="project" value="UniProtKB-KW"/>
</dbReference>
<evidence type="ECO:0000259" key="14">
    <source>
        <dbReference type="Pfam" id="PF00294"/>
    </source>
</evidence>
<accession>A0AA38HVJ5</accession>
<dbReference type="EMBL" id="JALNTZ010000007">
    <property type="protein sequence ID" value="KAJ3644673.1"/>
    <property type="molecule type" value="Genomic_DNA"/>
</dbReference>
<feature type="binding site" evidence="13">
    <location>
        <position position="289"/>
    </location>
    <ligand>
        <name>K(+)</name>
        <dbReference type="ChEBI" id="CHEBI:29103"/>
    </ligand>
</feature>
<dbReference type="PRINTS" id="PR00990">
    <property type="entry name" value="RIBOKINASE"/>
</dbReference>
<evidence type="ECO:0000256" key="10">
    <source>
        <dbReference type="ARBA" id="ARBA00022842"/>
    </source>
</evidence>
<comment type="catalytic activity">
    <reaction evidence="13">
        <text>D-ribose + ATP = D-ribose 5-phosphate + ADP + H(+)</text>
        <dbReference type="Rhea" id="RHEA:13697"/>
        <dbReference type="ChEBI" id="CHEBI:15378"/>
        <dbReference type="ChEBI" id="CHEBI:30616"/>
        <dbReference type="ChEBI" id="CHEBI:47013"/>
        <dbReference type="ChEBI" id="CHEBI:78346"/>
        <dbReference type="ChEBI" id="CHEBI:456216"/>
        <dbReference type="EC" id="2.7.1.15"/>
    </reaction>
</comment>
<feature type="binding site" evidence="13">
    <location>
        <position position="248"/>
    </location>
    <ligand>
        <name>K(+)</name>
        <dbReference type="ChEBI" id="CHEBI:29103"/>
    </ligand>
</feature>
<feature type="binding site" evidence="13">
    <location>
        <position position="293"/>
    </location>
    <ligand>
        <name>K(+)</name>
        <dbReference type="ChEBI" id="CHEBI:29103"/>
    </ligand>
</feature>
<evidence type="ECO:0000256" key="1">
    <source>
        <dbReference type="ARBA" id="ARBA00005380"/>
    </source>
</evidence>
<keyword evidence="9 13" id="KW-0067">ATP-binding</keyword>
<feature type="domain" description="Carbohydrate kinase PfkB" evidence="14">
    <location>
        <begin position="4"/>
        <end position="295"/>
    </location>
</feature>
<evidence type="ECO:0000256" key="13">
    <source>
        <dbReference type="HAMAP-Rule" id="MF_03215"/>
    </source>
</evidence>